<dbReference type="AlphaFoldDB" id="A0AAV7IBU4"/>
<accession>A0AAV7IBU4</accession>
<gene>
    <name evidence="1" type="ORF">KQX54_006122</name>
</gene>
<evidence type="ECO:0000313" key="2">
    <source>
        <dbReference type="Proteomes" id="UP000826195"/>
    </source>
</evidence>
<proteinExistence type="predicted"/>
<protein>
    <submittedName>
        <fullName evidence="1">Uncharacterized protein</fullName>
    </submittedName>
</protein>
<dbReference type="Proteomes" id="UP000826195">
    <property type="component" value="Unassembled WGS sequence"/>
</dbReference>
<organism evidence="1 2">
    <name type="scientific">Cotesia glomerata</name>
    <name type="common">Lepidopteran parasitic wasp</name>
    <name type="synonym">Apanteles glomeratus</name>
    <dbReference type="NCBI Taxonomy" id="32391"/>
    <lineage>
        <taxon>Eukaryota</taxon>
        <taxon>Metazoa</taxon>
        <taxon>Ecdysozoa</taxon>
        <taxon>Arthropoda</taxon>
        <taxon>Hexapoda</taxon>
        <taxon>Insecta</taxon>
        <taxon>Pterygota</taxon>
        <taxon>Neoptera</taxon>
        <taxon>Endopterygota</taxon>
        <taxon>Hymenoptera</taxon>
        <taxon>Apocrita</taxon>
        <taxon>Ichneumonoidea</taxon>
        <taxon>Braconidae</taxon>
        <taxon>Microgastrinae</taxon>
        <taxon>Cotesia</taxon>
    </lineage>
</organism>
<reference evidence="1 2" key="1">
    <citation type="journal article" date="2021" name="J. Hered.">
        <title>A chromosome-level genome assembly of the parasitoid wasp, Cotesia glomerata (Hymenoptera: Braconidae).</title>
        <authorList>
            <person name="Pinto B.J."/>
            <person name="Weis J.J."/>
            <person name="Gamble T."/>
            <person name="Ode P.J."/>
            <person name="Paul R."/>
            <person name="Zaspel J.M."/>
        </authorList>
    </citation>
    <scope>NUCLEOTIDE SEQUENCE [LARGE SCALE GENOMIC DNA]</scope>
    <source>
        <strain evidence="1">CgM1</strain>
    </source>
</reference>
<sequence>MPADDPDNLPTLYSSVRGCGCIKGSTLHEVRGNNAGEVYMQHENGLQVREQSPSVDLRPFSEVKLKPARVYSKSLVNACTLNPSKMILESRYPGVMFTILNSLKVICRITYEHTYSHTYT</sequence>
<name>A0AAV7IBU4_COTGL</name>
<dbReference type="EMBL" id="JAHXZJ010001864">
    <property type="protein sequence ID" value="KAH0549103.1"/>
    <property type="molecule type" value="Genomic_DNA"/>
</dbReference>
<evidence type="ECO:0000313" key="1">
    <source>
        <dbReference type="EMBL" id="KAH0549103.1"/>
    </source>
</evidence>
<keyword evidence="2" id="KW-1185">Reference proteome</keyword>
<comment type="caution">
    <text evidence="1">The sequence shown here is derived from an EMBL/GenBank/DDBJ whole genome shotgun (WGS) entry which is preliminary data.</text>
</comment>